<dbReference type="Proteomes" id="UP001152320">
    <property type="component" value="Chromosome 6"/>
</dbReference>
<evidence type="ECO:0000256" key="2">
    <source>
        <dbReference type="ARBA" id="ARBA00022737"/>
    </source>
</evidence>
<dbReference type="GO" id="GO:0016020">
    <property type="term" value="C:membrane"/>
    <property type="evidence" value="ECO:0007669"/>
    <property type="project" value="UniProtKB-SubCell"/>
</dbReference>
<dbReference type="Pfam" id="PF02210">
    <property type="entry name" value="Laminin_G_2"/>
    <property type="match status" value="1"/>
</dbReference>
<dbReference type="AlphaFoldDB" id="A0A9Q1C7H8"/>
<proteinExistence type="predicted"/>
<evidence type="ECO:0000256" key="1">
    <source>
        <dbReference type="ARBA" id="ARBA00022536"/>
    </source>
</evidence>
<dbReference type="PANTHER" id="PTHR15036:SF85">
    <property type="entry name" value="SP2353, ISOFORM A"/>
    <property type="match status" value="1"/>
</dbReference>
<evidence type="ECO:0000313" key="8">
    <source>
        <dbReference type="EMBL" id="KAJ8040743.1"/>
    </source>
</evidence>
<dbReference type="InterPro" id="IPR000742">
    <property type="entry name" value="EGF"/>
</dbReference>
<feature type="signal peptide" evidence="5">
    <location>
        <begin position="1"/>
        <end position="20"/>
    </location>
</feature>
<gene>
    <name evidence="8" type="ORF">HOLleu_15130</name>
</gene>
<dbReference type="InterPro" id="IPR050372">
    <property type="entry name" value="Neurexin-related_CASP"/>
</dbReference>
<feature type="domain" description="Laminin G" evidence="6">
    <location>
        <begin position="265"/>
        <end position="445"/>
    </location>
</feature>
<feature type="disulfide bond" evidence="4">
    <location>
        <begin position="689"/>
        <end position="698"/>
    </location>
</feature>
<feature type="disulfide bond" evidence="4">
    <location>
        <begin position="250"/>
        <end position="259"/>
    </location>
</feature>
<dbReference type="InterPro" id="IPR001881">
    <property type="entry name" value="EGF-like_Ca-bd_dom"/>
</dbReference>
<dbReference type="CDD" id="cd00110">
    <property type="entry name" value="LamG"/>
    <property type="match status" value="3"/>
</dbReference>
<evidence type="ECO:0000256" key="5">
    <source>
        <dbReference type="SAM" id="SignalP"/>
    </source>
</evidence>
<feature type="domain" description="Laminin G" evidence="6">
    <location>
        <begin position="708"/>
        <end position="885"/>
    </location>
</feature>
<keyword evidence="2" id="KW-0677">Repeat</keyword>
<evidence type="ECO:0000256" key="3">
    <source>
        <dbReference type="ARBA" id="ARBA00023157"/>
    </source>
</evidence>
<dbReference type="SMART" id="SM00181">
    <property type="entry name" value="EGF"/>
    <property type="match status" value="4"/>
</dbReference>
<comment type="caution">
    <text evidence="8">The sequence shown here is derived from an EMBL/GenBank/DDBJ whole genome shotgun (WGS) entry which is preliminary data.</text>
</comment>
<evidence type="ECO:0000313" key="9">
    <source>
        <dbReference type="Proteomes" id="UP001152320"/>
    </source>
</evidence>
<dbReference type="Pfam" id="PF00008">
    <property type="entry name" value="EGF"/>
    <property type="match status" value="1"/>
</dbReference>
<reference evidence="8" key="1">
    <citation type="submission" date="2021-10" db="EMBL/GenBank/DDBJ databases">
        <title>Tropical sea cucumber genome reveals ecological adaptation and Cuvierian tubules defense mechanism.</title>
        <authorList>
            <person name="Chen T."/>
        </authorList>
    </citation>
    <scope>NUCLEOTIDE SEQUENCE</scope>
    <source>
        <strain evidence="8">Nanhai2018</strain>
        <tissue evidence="8">Muscle</tissue>
    </source>
</reference>
<keyword evidence="1 4" id="KW-0245">EGF-like domain</keyword>
<dbReference type="Gene3D" id="2.10.25.10">
    <property type="entry name" value="Laminin"/>
    <property type="match status" value="4"/>
</dbReference>
<dbReference type="SUPFAM" id="SSF49899">
    <property type="entry name" value="Concanavalin A-like lectins/glucanases"/>
    <property type="match status" value="3"/>
</dbReference>
<feature type="domain" description="Laminin G" evidence="6">
    <location>
        <begin position="488"/>
        <end position="667"/>
    </location>
</feature>
<dbReference type="GO" id="GO:0005509">
    <property type="term" value="F:calcium ion binding"/>
    <property type="evidence" value="ECO:0007669"/>
    <property type="project" value="InterPro"/>
</dbReference>
<dbReference type="PROSITE" id="PS50025">
    <property type="entry name" value="LAM_G_DOMAIN"/>
    <property type="match status" value="3"/>
</dbReference>
<dbReference type="Pfam" id="PF00054">
    <property type="entry name" value="Laminin_G_1"/>
    <property type="match status" value="2"/>
</dbReference>
<evidence type="ECO:0000259" key="6">
    <source>
        <dbReference type="PROSITE" id="PS50025"/>
    </source>
</evidence>
<name>A0A9Q1C7H8_HOLLE</name>
<dbReference type="PROSITE" id="PS00022">
    <property type="entry name" value="EGF_1"/>
    <property type="match status" value="3"/>
</dbReference>
<keyword evidence="9" id="KW-1185">Reference proteome</keyword>
<dbReference type="EMBL" id="JAIZAY010000006">
    <property type="protein sequence ID" value="KAJ8040743.1"/>
    <property type="molecule type" value="Genomic_DNA"/>
</dbReference>
<dbReference type="InterPro" id="IPR013320">
    <property type="entry name" value="ConA-like_dom_sf"/>
</dbReference>
<dbReference type="OrthoDB" id="10014052at2759"/>
<feature type="disulfide bond" evidence="4">
    <location>
        <begin position="473"/>
        <end position="482"/>
    </location>
</feature>
<sequence length="901" mass="98742">MECVFLILVILSFGHIYTAATSPRRHSELMGKREMTFSGKCNMMHPCSQLCVDLPYMFSFKCACYEGKVLAKNGFLCVDPGAEDETDKDMGPDLGEISEEIKAKPTKFSAQNLQGSIDWEGDITNYEMSGSGSGGGVDEYNMSDDEDYSYVYGSGNDDIYFTQDMESTPFVTESFGIFTPTQTPELKYFTDSTTESENLISTKGALTQSTQASVFHETTTTAETKSCDEITCHNGGSCELDRRESAHCLCPLGYYGESCEEGIEVLYPSFKGYGYMALPTPSGIYHGFEIRIDFKPTHPDGLLLFSSERNVNGGVGDFFSVALSNGIVQFRFNCGSGTGLIQSKSAVTMDTWHVVKIQREDLTGSLKVDEEESVHGRSKGTYTKLSLRQPLYLGGHPKLANLHSKTAVNTGFEGCVERLVINGKNIDLRPAPKGAAEMGVNVGECTLPLCQESPCLHGGTCSLIRPDRHVCLCPLGRYGESCQEEILVDIPSFSGTSYIAHNSLSNQHLSFIEVEIVFRPRKPNGVIIYSGLNIDGTGDFISLTLTDGHIEFRFDCGSGPAILRSKLPIEMNVWHAVSAARTAREGILRVNDHDPVQGFSKGGFSQISFKTDFYIGGVHNYDELPRNAEISSSFVGDIQRVVVSDQPLDLIGQALRGVNVANANHPCAGEPCYNGGECEPLHDSFMCHCKLGFSGPNCQDEVSLPIDSPQFLFKSYIRYTGPWVMNRISGLETHLKIQFRTLGSEGLLLWAGHSNHSRHNKDFIALSLHEGILKFSFNLGHGITILTSKTTVNDGRWHKVELNRVRANAKMELDDTEVITKTASGSMSSLDINDGLYLGGVKDIITTTGKRFSLGIAGCIRDITIDGELLSLFEEPSDGRNVIPCVQDIVGREADIMQGYG</sequence>
<keyword evidence="3 4" id="KW-1015">Disulfide bond</keyword>
<evidence type="ECO:0000256" key="4">
    <source>
        <dbReference type="PROSITE-ProRule" id="PRU00076"/>
    </source>
</evidence>
<feature type="chain" id="PRO_5040469076" evidence="5">
    <location>
        <begin position="21"/>
        <end position="901"/>
    </location>
</feature>
<feature type="domain" description="EGF-like" evidence="7">
    <location>
        <begin position="446"/>
        <end position="483"/>
    </location>
</feature>
<feature type="domain" description="EGF-like" evidence="7">
    <location>
        <begin position="223"/>
        <end position="260"/>
    </location>
</feature>
<dbReference type="CDD" id="cd00054">
    <property type="entry name" value="EGF_CA"/>
    <property type="match status" value="3"/>
</dbReference>
<comment type="caution">
    <text evidence="4">Lacks conserved residue(s) required for the propagation of feature annotation.</text>
</comment>
<dbReference type="InterPro" id="IPR001791">
    <property type="entry name" value="Laminin_G"/>
</dbReference>
<dbReference type="PROSITE" id="PS01186">
    <property type="entry name" value="EGF_2"/>
    <property type="match status" value="2"/>
</dbReference>
<evidence type="ECO:0000259" key="7">
    <source>
        <dbReference type="PROSITE" id="PS50026"/>
    </source>
</evidence>
<dbReference type="InterPro" id="IPR013032">
    <property type="entry name" value="EGF-like_CS"/>
</dbReference>
<dbReference type="SMART" id="SM00179">
    <property type="entry name" value="EGF_CA"/>
    <property type="match status" value="3"/>
</dbReference>
<dbReference type="SMART" id="SM00282">
    <property type="entry name" value="LamG"/>
    <property type="match status" value="3"/>
</dbReference>
<keyword evidence="5" id="KW-0732">Signal</keyword>
<dbReference type="PANTHER" id="PTHR15036">
    <property type="entry name" value="PIKACHURIN-LIKE PROTEIN"/>
    <property type="match status" value="1"/>
</dbReference>
<accession>A0A9Q1C7H8</accession>
<dbReference type="Pfam" id="PF12661">
    <property type="entry name" value="hEGF"/>
    <property type="match status" value="2"/>
</dbReference>
<dbReference type="Gene3D" id="2.60.120.200">
    <property type="match status" value="3"/>
</dbReference>
<organism evidence="8 9">
    <name type="scientific">Holothuria leucospilota</name>
    <name type="common">Black long sea cucumber</name>
    <name type="synonym">Mertensiothuria leucospilota</name>
    <dbReference type="NCBI Taxonomy" id="206669"/>
    <lineage>
        <taxon>Eukaryota</taxon>
        <taxon>Metazoa</taxon>
        <taxon>Echinodermata</taxon>
        <taxon>Eleutherozoa</taxon>
        <taxon>Echinozoa</taxon>
        <taxon>Holothuroidea</taxon>
        <taxon>Aspidochirotacea</taxon>
        <taxon>Aspidochirotida</taxon>
        <taxon>Holothuriidae</taxon>
        <taxon>Holothuria</taxon>
    </lineage>
</organism>
<protein>
    <submittedName>
        <fullName evidence="8">Pikachurin</fullName>
    </submittedName>
</protein>
<feature type="domain" description="EGF-like" evidence="7">
    <location>
        <begin position="663"/>
        <end position="699"/>
    </location>
</feature>
<dbReference type="PROSITE" id="PS50026">
    <property type="entry name" value="EGF_3"/>
    <property type="match status" value="3"/>
</dbReference>